<sequence>MSSLALSDAVLAAASAFAVFLLCQQQAFAQIHRTATKGALLGFLLIALAAVAGTLKFGFSDIWTDVYLFLNNAATYLSPPLIGTAIALLLSNREWSKPAWGRMILGLCLAYEITRWYGVETLYRDALLAISLLIALYRVLKAQVESGPKGLLLIAFISFFIGGLVIGNEGTLGGYLRVNLFRYMIALGSLLLGTGLFMLLKNQNKMTEQAGTNQE</sequence>
<dbReference type="AlphaFoldDB" id="A0A081NEI3"/>
<evidence type="ECO:0000313" key="2">
    <source>
        <dbReference type="EMBL" id="KEQ16856.1"/>
    </source>
</evidence>
<organism evidence="2 3">
    <name type="scientific">Endozoicomonas numazuensis</name>
    <dbReference type="NCBI Taxonomy" id="1137799"/>
    <lineage>
        <taxon>Bacteria</taxon>
        <taxon>Pseudomonadati</taxon>
        <taxon>Pseudomonadota</taxon>
        <taxon>Gammaproteobacteria</taxon>
        <taxon>Oceanospirillales</taxon>
        <taxon>Endozoicomonadaceae</taxon>
        <taxon>Endozoicomonas</taxon>
    </lineage>
</organism>
<dbReference type="EMBL" id="JOKH01000004">
    <property type="protein sequence ID" value="KEQ16856.1"/>
    <property type="molecule type" value="Genomic_DNA"/>
</dbReference>
<comment type="caution">
    <text evidence="2">The sequence shown here is derived from an EMBL/GenBank/DDBJ whole genome shotgun (WGS) entry which is preliminary data.</text>
</comment>
<feature type="transmembrane region" description="Helical" evidence="1">
    <location>
        <begin position="66"/>
        <end position="90"/>
    </location>
</feature>
<reference evidence="2 3" key="1">
    <citation type="submission" date="2014-06" db="EMBL/GenBank/DDBJ databases">
        <title>Whole Genome Sequences of Three Symbiotic Endozoicomonas Bacteria.</title>
        <authorList>
            <person name="Neave M.J."/>
            <person name="Apprill A."/>
            <person name="Voolstra C.R."/>
        </authorList>
    </citation>
    <scope>NUCLEOTIDE SEQUENCE [LARGE SCALE GENOMIC DNA]</scope>
    <source>
        <strain evidence="2 3">DSM 25634</strain>
    </source>
</reference>
<keyword evidence="1" id="KW-0472">Membrane</keyword>
<keyword evidence="1" id="KW-1133">Transmembrane helix</keyword>
<dbReference type="RefSeq" id="WP_034839049.1">
    <property type="nucleotide sequence ID" value="NZ_JOKH01000004.1"/>
</dbReference>
<dbReference type="Proteomes" id="UP000028073">
    <property type="component" value="Unassembled WGS sequence"/>
</dbReference>
<proteinExistence type="predicted"/>
<feature type="transmembrane region" description="Helical" evidence="1">
    <location>
        <begin position="39"/>
        <end position="59"/>
    </location>
</feature>
<feature type="transmembrane region" description="Helical" evidence="1">
    <location>
        <begin position="151"/>
        <end position="168"/>
    </location>
</feature>
<gene>
    <name evidence="2" type="ORF">GZ78_19530</name>
</gene>
<name>A0A081NEI3_9GAMM</name>
<evidence type="ECO:0000256" key="1">
    <source>
        <dbReference type="SAM" id="Phobius"/>
    </source>
</evidence>
<keyword evidence="3" id="KW-1185">Reference proteome</keyword>
<dbReference type="eggNOG" id="ENOG50349B7">
    <property type="taxonomic scope" value="Bacteria"/>
</dbReference>
<protein>
    <submittedName>
        <fullName evidence="2">Uncharacterized protein</fullName>
    </submittedName>
</protein>
<evidence type="ECO:0000313" key="3">
    <source>
        <dbReference type="Proteomes" id="UP000028073"/>
    </source>
</evidence>
<dbReference type="OrthoDB" id="6199484at2"/>
<feature type="transmembrane region" description="Helical" evidence="1">
    <location>
        <begin position="180"/>
        <end position="200"/>
    </location>
</feature>
<feature type="transmembrane region" description="Helical" evidence="1">
    <location>
        <begin position="121"/>
        <end position="139"/>
    </location>
</feature>
<keyword evidence="1" id="KW-0812">Transmembrane</keyword>
<accession>A0A081NEI3</accession>
<dbReference type="STRING" id="1137799.GZ78_19530"/>